<dbReference type="HOGENOM" id="CLU_171994_0_0_1"/>
<name>A0A0C3II40_PISTI</name>
<accession>A0A0C3II40</accession>
<evidence type="ECO:0000313" key="1">
    <source>
        <dbReference type="EMBL" id="KIN96692.1"/>
    </source>
</evidence>
<gene>
    <name evidence="1" type="ORF">M404DRAFT_101157</name>
</gene>
<sequence>VLRLLRNEILPQKVLLRTYTLDLYYGAILCLRGMRSLNAFAPIQMCRGCCRSLTGKSPSQPVDVLANFQYYAWNELPAEIRDVF</sequence>
<dbReference type="InParanoid" id="A0A0C3II40"/>
<dbReference type="STRING" id="870435.A0A0C3II40"/>
<dbReference type="OrthoDB" id="2691992at2759"/>
<organism evidence="1 2">
    <name type="scientific">Pisolithus tinctorius Marx 270</name>
    <dbReference type="NCBI Taxonomy" id="870435"/>
    <lineage>
        <taxon>Eukaryota</taxon>
        <taxon>Fungi</taxon>
        <taxon>Dikarya</taxon>
        <taxon>Basidiomycota</taxon>
        <taxon>Agaricomycotina</taxon>
        <taxon>Agaricomycetes</taxon>
        <taxon>Agaricomycetidae</taxon>
        <taxon>Boletales</taxon>
        <taxon>Sclerodermatineae</taxon>
        <taxon>Pisolithaceae</taxon>
        <taxon>Pisolithus</taxon>
    </lineage>
</organism>
<dbReference type="AlphaFoldDB" id="A0A0C3II40"/>
<keyword evidence="2" id="KW-1185">Reference proteome</keyword>
<proteinExistence type="predicted"/>
<reference evidence="2" key="2">
    <citation type="submission" date="2015-01" db="EMBL/GenBank/DDBJ databases">
        <title>Evolutionary Origins and Diversification of the Mycorrhizal Mutualists.</title>
        <authorList>
            <consortium name="DOE Joint Genome Institute"/>
            <consortium name="Mycorrhizal Genomics Consortium"/>
            <person name="Kohler A."/>
            <person name="Kuo A."/>
            <person name="Nagy L.G."/>
            <person name="Floudas D."/>
            <person name="Copeland A."/>
            <person name="Barry K.W."/>
            <person name="Cichocki N."/>
            <person name="Veneault-Fourrey C."/>
            <person name="LaButti K."/>
            <person name="Lindquist E.A."/>
            <person name="Lipzen A."/>
            <person name="Lundell T."/>
            <person name="Morin E."/>
            <person name="Murat C."/>
            <person name="Riley R."/>
            <person name="Ohm R."/>
            <person name="Sun H."/>
            <person name="Tunlid A."/>
            <person name="Henrissat B."/>
            <person name="Grigoriev I.V."/>
            <person name="Hibbett D.S."/>
            <person name="Martin F."/>
        </authorList>
    </citation>
    <scope>NUCLEOTIDE SEQUENCE [LARGE SCALE GENOMIC DNA]</scope>
    <source>
        <strain evidence="2">Marx 270</strain>
    </source>
</reference>
<evidence type="ECO:0000313" key="2">
    <source>
        <dbReference type="Proteomes" id="UP000054217"/>
    </source>
</evidence>
<feature type="non-terminal residue" evidence="1">
    <location>
        <position position="1"/>
    </location>
</feature>
<protein>
    <submittedName>
        <fullName evidence="1">Uncharacterized protein</fullName>
    </submittedName>
</protein>
<reference evidence="1 2" key="1">
    <citation type="submission" date="2014-04" db="EMBL/GenBank/DDBJ databases">
        <authorList>
            <consortium name="DOE Joint Genome Institute"/>
            <person name="Kuo A."/>
            <person name="Kohler A."/>
            <person name="Costa M.D."/>
            <person name="Nagy L.G."/>
            <person name="Floudas D."/>
            <person name="Copeland A."/>
            <person name="Barry K.W."/>
            <person name="Cichocki N."/>
            <person name="Veneault-Fourrey C."/>
            <person name="LaButti K."/>
            <person name="Lindquist E.A."/>
            <person name="Lipzen A."/>
            <person name="Lundell T."/>
            <person name="Morin E."/>
            <person name="Murat C."/>
            <person name="Sun H."/>
            <person name="Tunlid A."/>
            <person name="Henrissat B."/>
            <person name="Grigoriev I.V."/>
            <person name="Hibbett D.S."/>
            <person name="Martin F."/>
            <person name="Nordberg H.P."/>
            <person name="Cantor M.N."/>
            <person name="Hua S.X."/>
        </authorList>
    </citation>
    <scope>NUCLEOTIDE SEQUENCE [LARGE SCALE GENOMIC DNA]</scope>
    <source>
        <strain evidence="1 2">Marx 270</strain>
    </source>
</reference>
<dbReference type="EMBL" id="KN832042">
    <property type="protein sequence ID" value="KIN96692.1"/>
    <property type="molecule type" value="Genomic_DNA"/>
</dbReference>
<feature type="non-terminal residue" evidence="1">
    <location>
        <position position="84"/>
    </location>
</feature>
<dbReference type="Proteomes" id="UP000054217">
    <property type="component" value="Unassembled WGS sequence"/>
</dbReference>